<name>A0ABV6YAT1_9HYPH</name>
<gene>
    <name evidence="1" type="ORF">ACETIH_16495</name>
</gene>
<reference evidence="1 2" key="1">
    <citation type="submission" date="2024-09" db="EMBL/GenBank/DDBJ databases">
        <title>Nodulacao em especies de Leguminosae Basais da Amazonia e Caracterizacao dos Rizobios e Bacterias Associadas aos Nodulos.</title>
        <authorList>
            <person name="Jambeiro I.C.A."/>
            <person name="Lopes I.S."/>
            <person name="Aguiar E.R.G.R."/>
            <person name="Santos A.F.J."/>
            <person name="Dos Santos J.M.F."/>
            <person name="Gross E."/>
        </authorList>
    </citation>
    <scope>NUCLEOTIDE SEQUENCE [LARGE SCALE GENOMIC DNA]</scope>
    <source>
        <strain evidence="1 2">BRUESC1165</strain>
    </source>
</reference>
<evidence type="ECO:0000313" key="1">
    <source>
        <dbReference type="EMBL" id="MFC1458266.1"/>
    </source>
</evidence>
<dbReference type="EMBL" id="JBHOMY010000046">
    <property type="protein sequence ID" value="MFC1458266.1"/>
    <property type="molecule type" value="Genomic_DNA"/>
</dbReference>
<keyword evidence="2" id="KW-1185">Reference proteome</keyword>
<protein>
    <submittedName>
        <fullName evidence="1">Uncharacterized protein</fullName>
    </submittedName>
</protein>
<dbReference type="Proteomes" id="UP001593940">
    <property type="component" value="Unassembled WGS sequence"/>
</dbReference>
<comment type="caution">
    <text evidence="1">The sequence shown here is derived from an EMBL/GenBank/DDBJ whole genome shotgun (WGS) entry which is preliminary data.</text>
</comment>
<organism evidence="1 2">
    <name type="scientific">Microvirga arabica</name>
    <dbReference type="NCBI Taxonomy" id="1128671"/>
    <lineage>
        <taxon>Bacteria</taxon>
        <taxon>Pseudomonadati</taxon>
        <taxon>Pseudomonadota</taxon>
        <taxon>Alphaproteobacteria</taxon>
        <taxon>Hyphomicrobiales</taxon>
        <taxon>Methylobacteriaceae</taxon>
        <taxon>Microvirga</taxon>
    </lineage>
</organism>
<sequence length="196" mass="20743">MSAALHRLHLPDQATDADILAQVKRSLRESEHAVALVISGSFAGDVMDAKAHGDLIGLLLDAPIPVFALPSGPVGQRGLALLLTSDRIVLGSEVMMDGEWRTSPGLAPLLHHKLGSTLTGAIVFDPSADLLARLVEHGLAIRASDPDSCLQGIADVLGDEIGRRLKRTLKASGELPLKEAIGFDLWFSKPQPMSAP</sequence>
<dbReference type="RefSeq" id="WP_377030266.1">
    <property type="nucleotide sequence ID" value="NZ_JBHOMY010000046.1"/>
</dbReference>
<proteinExistence type="predicted"/>
<evidence type="ECO:0000313" key="2">
    <source>
        <dbReference type="Proteomes" id="UP001593940"/>
    </source>
</evidence>
<accession>A0ABV6YAT1</accession>